<keyword evidence="5" id="KW-1185">Reference proteome</keyword>
<evidence type="ECO:0000313" key="5">
    <source>
        <dbReference type="Proteomes" id="UP000292082"/>
    </source>
</evidence>
<dbReference type="EMBL" id="ML145175">
    <property type="protein sequence ID" value="TBU55098.1"/>
    <property type="molecule type" value="Genomic_DNA"/>
</dbReference>
<accession>A0A4V6MWP6</accession>
<feature type="region of interest" description="Disordered" evidence="1">
    <location>
        <begin position="335"/>
        <end position="354"/>
    </location>
</feature>
<keyword evidence="2" id="KW-0812">Transmembrane</keyword>
<feature type="chain" id="PRO_5020254898" description="Mid2 domain-containing protein" evidence="3">
    <location>
        <begin position="22"/>
        <end position="502"/>
    </location>
</feature>
<dbReference type="AlphaFoldDB" id="A0A4V6MWP6"/>
<evidence type="ECO:0000256" key="3">
    <source>
        <dbReference type="SAM" id="SignalP"/>
    </source>
</evidence>
<protein>
    <recommendedName>
        <fullName evidence="6">Mid2 domain-containing protein</fullName>
    </recommendedName>
</protein>
<evidence type="ECO:0000256" key="2">
    <source>
        <dbReference type="SAM" id="Phobius"/>
    </source>
</evidence>
<feature type="region of interest" description="Disordered" evidence="1">
    <location>
        <begin position="148"/>
        <end position="263"/>
    </location>
</feature>
<feature type="compositionally biased region" description="Low complexity" evidence="1">
    <location>
        <begin position="420"/>
        <end position="440"/>
    </location>
</feature>
<sequence length="502" mass="52005">MLLLHLILSLLLLCTFPFARAGVATADDTDAGMFYSGLWVPDGDPNTFGHHDTWTNQSGASVSFDFIGTQIQVFATRRPAGTYLTNVSFSVDGGAPTLWLSEDFVPQITYQNLVYTSGDLSPTQHQLTITNLGAIFWLDFVQYETADSAPVTSNAPGTTTSAPRSTTSETAAPPPDTSRHLTTVFQTQTASTTTTANPATSSSGTVPGSSTTSGTAVTRPTTDSSVSTPQTSTTGGAPVQSPSSGSNTDSNAGLAAAPATTGSSSKTSIIAGVVVGVVGVVALLLAAFWWLRMRRKSQTSDKLAAMPFDSAHTSEATQSSKGQLLASPVIETLDSWSGMPPVSERDPATIDSSLSSPGFTGYTYNVEPLDADAAGFLEKLRADQASSPRGSSATDRPLPYLPGPQMRPMPGRADGAAPVSLATSAGSSSGSNTSFSGALSPPQSPWVQRTFREARDGGVRLAGGPIADPDANMFTPAGYDTEVVETLPPSYAQLHAAGLDES</sequence>
<keyword evidence="3" id="KW-0732">Signal</keyword>
<feature type="compositionally biased region" description="Low complexity" evidence="1">
    <location>
        <begin position="182"/>
        <end position="218"/>
    </location>
</feature>
<evidence type="ECO:0000256" key="1">
    <source>
        <dbReference type="SAM" id="MobiDB-lite"/>
    </source>
</evidence>
<keyword evidence="2" id="KW-0472">Membrane</keyword>
<dbReference type="Proteomes" id="UP000292082">
    <property type="component" value="Unassembled WGS sequence"/>
</dbReference>
<dbReference type="Gene3D" id="2.60.120.260">
    <property type="entry name" value="Galactose-binding domain-like"/>
    <property type="match status" value="1"/>
</dbReference>
<evidence type="ECO:0008006" key="6">
    <source>
        <dbReference type="Google" id="ProtNLM"/>
    </source>
</evidence>
<gene>
    <name evidence="4" type="ORF">BD310DRAFT_908540</name>
</gene>
<feature type="compositionally biased region" description="Polar residues" evidence="1">
    <location>
        <begin position="384"/>
        <end position="394"/>
    </location>
</feature>
<feature type="signal peptide" evidence="3">
    <location>
        <begin position="1"/>
        <end position="21"/>
    </location>
</feature>
<feature type="transmembrane region" description="Helical" evidence="2">
    <location>
        <begin position="269"/>
        <end position="291"/>
    </location>
</feature>
<proteinExistence type="predicted"/>
<keyword evidence="2" id="KW-1133">Transmembrane helix</keyword>
<dbReference type="STRING" id="114155.A0A4V6MWP6"/>
<feature type="region of interest" description="Disordered" evidence="1">
    <location>
        <begin position="383"/>
        <end position="445"/>
    </location>
</feature>
<name>A0A4V6MWP6_9APHY</name>
<feature type="compositionally biased region" description="Polar residues" evidence="1">
    <location>
        <begin position="150"/>
        <end position="170"/>
    </location>
</feature>
<reference evidence="4 5" key="1">
    <citation type="submission" date="2019-01" db="EMBL/GenBank/DDBJ databases">
        <title>Draft genome sequences of three monokaryotic isolates of the white-rot basidiomycete fungus Dichomitus squalens.</title>
        <authorList>
            <consortium name="DOE Joint Genome Institute"/>
            <person name="Lopez S.C."/>
            <person name="Andreopoulos B."/>
            <person name="Pangilinan J."/>
            <person name="Lipzen A."/>
            <person name="Riley R."/>
            <person name="Ahrendt S."/>
            <person name="Ng V."/>
            <person name="Barry K."/>
            <person name="Daum C."/>
            <person name="Grigoriev I.V."/>
            <person name="Hilden K.S."/>
            <person name="Makela M.R."/>
            <person name="de Vries R.P."/>
        </authorList>
    </citation>
    <scope>NUCLEOTIDE SEQUENCE [LARGE SCALE GENOMIC DNA]</scope>
    <source>
        <strain evidence="4 5">CBS 464.89</strain>
    </source>
</reference>
<evidence type="ECO:0000313" key="4">
    <source>
        <dbReference type="EMBL" id="TBU55098.1"/>
    </source>
</evidence>
<organism evidence="4 5">
    <name type="scientific">Dichomitus squalens</name>
    <dbReference type="NCBI Taxonomy" id="114155"/>
    <lineage>
        <taxon>Eukaryota</taxon>
        <taxon>Fungi</taxon>
        <taxon>Dikarya</taxon>
        <taxon>Basidiomycota</taxon>
        <taxon>Agaricomycotina</taxon>
        <taxon>Agaricomycetes</taxon>
        <taxon>Polyporales</taxon>
        <taxon>Polyporaceae</taxon>
        <taxon>Dichomitus</taxon>
    </lineage>
</organism>
<feature type="compositionally biased region" description="Polar residues" evidence="1">
    <location>
        <begin position="219"/>
        <end position="251"/>
    </location>
</feature>